<gene>
    <name evidence="2" type="ORF">CTOB1V02_LOCUS7138</name>
</gene>
<feature type="compositionally biased region" description="Basic and acidic residues" evidence="1">
    <location>
        <begin position="19"/>
        <end position="40"/>
    </location>
</feature>
<sequence length="882" mass="95957">MLSRSSDLGYLSVSCALEAHGDSSKKEEEPKDQIEKRSDVHFPPGYLHGGLLSQGYPDRPLLPPAPAHGPPPKILIKDAATSYGSSSGSGGKKKKDDESIFSKALKKMKKFFGGNDKGGGGYGSSSGSGSGGGKKKGGGHKTLVVHHHDDVIHHKNHDHIIHHEDVIVPRHTSNYNRAALHSPPRRHRRPLGIPPRAAYRSYGGGHGGHLFGGGHSFRINHGKKLAHFIPNHGQVPKISYGPVKVRYGPPRAATLKYGTPKITYGIPDPIMGPPFPPKKRLRGPGGAPKVIISPHIELDVDPHVAAEYHPPSGESSEVAGYINHPVILEAEVSLQPYIIKKDADGKFEREEVSLQALDEHFGPNYQIQPVITAHVGDQTFGPTRLRTPPYYESRFPGGKRLHTPPYVKSMDPFYLMKAPDLSSSQTYNKLDNDLKGFIDSALSSQKGYDGQLGNEHSAETDTQYGTGSGLGGDYDSVEYGSAIRPPTPSHYSSASGPSNQYETGPSNQYDTGNRENQYISTSTPSYSSAFGSSTQGGKDGLSATRYNSGSGPSNQYSSENWPGNQFGGAEDQYSSTGRPNYNSGSGPSNQYDSGIGAGQDYDQSPGAIPSQTEKTLIQTHYGSTGTQLGTQYTINHEPYTKKQYEGQGKIYFTNEGQYSGPPSDDPLGQSQYQEVLNRIRFSQIDPLRSSASTSSHLTSAEYSKAGAGEKEAKSQVSGPEAFSRGHRPQTVQLKSEYIDRGNSVGYATHQDFRNSVFSINQDFLSKGREYDRPVREGAKEVESVVKPARTYVLEYVAGQGNVLELRNGVESLPENLREKLKKSGVLDNADEVEFRKVSDKDFRRALPSYRTIRRTRSGSSVLVDSTTTTSKPSEDKAKETVR</sequence>
<evidence type="ECO:0000256" key="1">
    <source>
        <dbReference type="SAM" id="MobiDB-lite"/>
    </source>
</evidence>
<feature type="compositionally biased region" description="Polar residues" evidence="1">
    <location>
        <begin position="544"/>
        <end position="563"/>
    </location>
</feature>
<feature type="compositionally biased region" description="Basic and acidic residues" evidence="1">
    <location>
        <begin position="872"/>
        <end position="882"/>
    </location>
</feature>
<feature type="compositionally biased region" description="Polar residues" evidence="1">
    <location>
        <begin position="489"/>
        <end position="536"/>
    </location>
</feature>
<feature type="compositionally biased region" description="Gly residues" evidence="1">
    <location>
        <begin position="115"/>
        <end position="132"/>
    </location>
</feature>
<reference evidence="2" key="1">
    <citation type="submission" date="2020-11" db="EMBL/GenBank/DDBJ databases">
        <authorList>
            <person name="Tran Van P."/>
        </authorList>
    </citation>
    <scope>NUCLEOTIDE SEQUENCE</scope>
</reference>
<feature type="region of interest" description="Disordered" evidence="1">
    <location>
        <begin position="19"/>
        <end position="98"/>
    </location>
</feature>
<protein>
    <submittedName>
        <fullName evidence="2">Uncharacterized protein</fullName>
    </submittedName>
</protein>
<feature type="compositionally biased region" description="Polar residues" evidence="1">
    <location>
        <begin position="572"/>
        <end position="592"/>
    </location>
</feature>
<feature type="region of interest" description="Disordered" evidence="1">
    <location>
        <begin position="447"/>
        <end position="609"/>
    </location>
</feature>
<feature type="compositionally biased region" description="Low complexity" evidence="1">
    <location>
        <begin position="689"/>
        <end position="700"/>
    </location>
</feature>
<dbReference type="EMBL" id="OB661963">
    <property type="protein sequence ID" value="CAD7229265.1"/>
    <property type="molecule type" value="Genomic_DNA"/>
</dbReference>
<feature type="compositionally biased region" description="Low complexity" evidence="1">
    <location>
        <begin position="857"/>
        <end position="870"/>
    </location>
</feature>
<evidence type="ECO:0000313" key="2">
    <source>
        <dbReference type="EMBL" id="CAD7229265.1"/>
    </source>
</evidence>
<organism evidence="2">
    <name type="scientific">Cyprideis torosa</name>
    <dbReference type="NCBI Taxonomy" id="163714"/>
    <lineage>
        <taxon>Eukaryota</taxon>
        <taxon>Metazoa</taxon>
        <taxon>Ecdysozoa</taxon>
        <taxon>Arthropoda</taxon>
        <taxon>Crustacea</taxon>
        <taxon>Oligostraca</taxon>
        <taxon>Ostracoda</taxon>
        <taxon>Podocopa</taxon>
        <taxon>Podocopida</taxon>
        <taxon>Cytherocopina</taxon>
        <taxon>Cytheroidea</taxon>
        <taxon>Cytherideidae</taxon>
        <taxon>Cyprideis</taxon>
    </lineage>
</organism>
<name>A0A7R8WI84_9CRUS</name>
<feature type="compositionally biased region" description="Pro residues" evidence="1">
    <location>
        <begin position="60"/>
        <end position="73"/>
    </location>
</feature>
<feature type="region of interest" description="Disordered" evidence="1">
    <location>
        <begin position="687"/>
        <end position="728"/>
    </location>
</feature>
<feature type="region of interest" description="Disordered" evidence="1">
    <location>
        <begin position="856"/>
        <end position="882"/>
    </location>
</feature>
<accession>A0A7R8WI84</accession>
<feature type="region of interest" description="Disordered" evidence="1">
    <location>
        <begin position="112"/>
        <end position="141"/>
    </location>
</feature>
<dbReference type="AlphaFoldDB" id="A0A7R8WI84"/>
<proteinExistence type="predicted"/>